<protein>
    <submittedName>
        <fullName evidence="6">Helix-turn-helix transcriptional regulator</fullName>
    </submittedName>
</protein>
<dbReference type="PROSITE" id="PS01124">
    <property type="entry name" value="HTH_ARAC_FAMILY_2"/>
    <property type="match status" value="1"/>
</dbReference>
<feature type="transmembrane region" description="Helical" evidence="4">
    <location>
        <begin position="114"/>
        <end position="131"/>
    </location>
</feature>
<evidence type="ECO:0000256" key="2">
    <source>
        <dbReference type="ARBA" id="ARBA00023125"/>
    </source>
</evidence>
<feature type="transmembrane region" description="Helical" evidence="4">
    <location>
        <begin position="41"/>
        <end position="59"/>
    </location>
</feature>
<dbReference type="AlphaFoldDB" id="A0A839ARI3"/>
<dbReference type="EMBL" id="JACGLS010000002">
    <property type="protein sequence ID" value="MBA6156261.1"/>
    <property type="molecule type" value="Genomic_DNA"/>
</dbReference>
<feature type="transmembrane region" description="Helical" evidence="4">
    <location>
        <begin position="152"/>
        <end position="169"/>
    </location>
</feature>
<comment type="caution">
    <text evidence="6">The sequence shown here is derived from an EMBL/GenBank/DDBJ whole genome shotgun (WGS) entry which is preliminary data.</text>
</comment>
<accession>A0A839ARI3</accession>
<keyword evidence="2" id="KW-0238">DNA-binding</keyword>
<evidence type="ECO:0000256" key="4">
    <source>
        <dbReference type="SAM" id="Phobius"/>
    </source>
</evidence>
<proteinExistence type="predicted"/>
<name>A0A839ARI3_9FLAO</name>
<keyword evidence="4" id="KW-0812">Transmembrane</keyword>
<keyword evidence="1" id="KW-0805">Transcription regulation</keyword>
<keyword evidence="4" id="KW-0472">Membrane</keyword>
<dbReference type="PANTHER" id="PTHR43280:SF29">
    <property type="entry name" value="ARAC-FAMILY TRANSCRIPTIONAL REGULATOR"/>
    <property type="match status" value="1"/>
</dbReference>
<feature type="transmembrane region" description="Helical" evidence="4">
    <location>
        <begin position="65"/>
        <end position="85"/>
    </location>
</feature>
<reference evidence="6 7" key="1">
    <citation type="submission" date="2020-07" db="EMBL/GenBank/DDBJ databases">
        <title>Bacterium isolated from marine sediment.</title>
        <authorList>
            <person name="Shang D."/>
            <person name="Du Z.-J."/>
        </authorList>
    </citation>
    <scope>NUCLEOTIDE SEQUENCE [LARGE SCALE GENOMIC DNA]</scope>
    <source>
        <strain evidence="6 7">S7007</strain>
    </source>
</reference>
<feature type="domain" description="HTH araC/xylS-type" evidence="5">
    <location>
        <begin position="233"/>
        <end position="340"/>
    </location>
</feature>
<dbReference type="InterPro" id="IPR009057">
    <property type="entry name" value="Homeodomain-like_sf"/>
</dbReference>
<dbReference type="GO" id="GO:0003700">
    <property type="term" value="F:DNA-binding transcription factor activity"/>
    <property type="evidence" value="ECO:0007669"/>
    <property type="project" value="InterPro"/>
</dbReference>
<evidence type="ECO:0000259" key="5">
    <source>
        <dbReference type="PROSITE" id="PS01124"/>
    </source>
</evidence>
<keyword evidence="3" id="KW-0804">Transcription</keyword>
<dbReference type="SMART" id="SM00342">
    <property type="entry name" value="HTH_ARAC"/>
    <property type="match status" value="1"/>
</dbReference>
<dbReference type="PANTHER" id="PTHR43280">
    <property type="entry name" value="ARAC-FAMILY TRANSCRIPTIONAL REGULATOR"/>
    <property type="match status" value="1"/>
</dbReference>
<dbReference type="GO" id="GO:0043565">
    <property type="term" value="F:sequence-specific DNA binding"/>
    <property type="evidence" value="ECO:0007669"/>
    <property type="project" value="InterPro"/>
</dbReference>
<evidence type="ECO:0000313" key="7">
    <source>
        <dbReference type="Proteomes" id="UP000563906"/>
    </source>
</evidence>
<dbReference type="Gene3D" id="1.10.10.60">
    <property type="entry name" value="Homeodomain-like"/>
    <property type="match status" value="2"/>
</dbReference>
<feature type="transmembrane region" description="Helical" evidence="4">
    <location>
        <begin position="92"/>
        <end position="108"/>
    </location>
</feature>
<dbReference type="Pfam" id="PF12833">
    <property type="entry name" value="HTH_18"/>
    <property type="match status" value="1"/>
</dbReference>
<dbReference type="RefSeq" id="WP_182124762.1">
    <property type="nucleotide sequence ID" value="NZ_JACGLS010000002.1"/>
</dbReference>
<evidence type="ECO:0000313" key="6">
    <source>
        <dbReference type="EMBL" id="MBA6156261.1"/>
    </source>
</evidence>
<keyword evidence="7" id="KW-1185">Reference proteome</keyword>
<evidence type="ECO:0000256" key="3">
    <source>
        <dbReference type="ARBA" id="ARBA00023163"/>
    </source>
</evidence>
<dbReference type="Proteomes" id="UP000563906">
    <property type="component" value="Unassembled WGS sequence"/>
</dbReference>
<sequence length="345" mass="39985">MKEVVIELSVLSVLDILSIATAFMLGLLFLTTKSKNNKANIFLGLFLWSLVTEVSQSFIDGQEIDNVNTFTTASLTLPLLFLYIIKTLNYKFKFIYLVLLIPFIWDVLGFSSEIIGYVFSFLILIYALDILKKHKVKLGDFYSDVENKTFSWVKTIIYIFLFFNVFWVIEDLVGIQNESLIEYFAITSNVLTFFMIYWIGYNGFSQPEMFTSPLSLFNKKEAISVKSVEETKNQFLEITHTVQQQKLFSKTDLNLRSLSTELCIKEKELSKLINQHTKNNFYHFINQFRIEEFKKLLESPKSKQLSLLGLAEEAGFSSKSTFYTAFKNAEGITPKQYQNQLKKSE</sequence>
<feature type="transmembrane region" description="Helical" evidence="4">
    <location>
        <begin position="6"/>
        <end position="29"/>
    </location>
</feature>
<gene>
    <name evidence="6" type="ORF">H3Z83_06970</name>
</gene>
<evidence type="ECO:0000256" key="1">
    <source>
        <dbReference type="ARBA" id="ARBA00023015"/>
    </source>
</evidence>
<organism evidence="6 7">
    <name type="scientific">Tenacibaculum pelagium</name>
    <dbReference type="NCBI Taxonomy" id="2759527"/>
    <lineage>
        <taxon>Bacteria</taxon>
        <taxon>Pseudomonadati</taxon>
        <taxon>Bacteroidota</taxon>
        <taxon>Flavobacteriia</taxon>
        <taxon>Flavobacteriales</taxon>
        <taxon>Flavobacteriaceae</taxon>
        <taxon>Tenacibaculum</taxon>
    </lineage>
</organism>
<dbReference type="InterPro" id="IPR018060">
    <property type="entry name" value="HTH_AraC"/>
</dbReference>
<keyword evidence="4" id="KW-1133">Transmembrane helix</keyword>
<dbReference type="SUPFAM" id="SSF46689">
    <property type="entry name" value="Homeodomain-like"/>
    <property type="match status" value="1"/>
</dbReference>
<feature type="transmembrane region" description="Helical" evidence="4">
    <location>
        <begin position="181"/>
        <end position="200"/>
    </location>
</feature>